<dbReference type="Proteomes" id="UP000001383">
    <property type="component" value="Chromosome"/>
</dbReference>
<proteinExistence type="predicted"/>
<dbReference type="EMBL" id="AP009484">
    <property type="protein sequence ID" value="BAH17131.1"/>
    <property type="molecule type" value="Genomic_DNA"/>
</dbReference>
<evidence type="ECO:0000313" key="2">
    <source>
        <dbReference type="Proteomes" id="UP000001383"/>
    </source>
</evidence>
<dbReference type="AlphaFoldDB" id="B9EA70"/>
<dbReference type="STRING" id="458233.MCCL_0424"/>
<gene>
    <name evidence="1" type="ordered locus">MCCL_0424</name>
</gene>
<accession>B9EA70</accession>
<name>B9EA70_MACCJ</name>
<organism evidence="1 2">
    <name type="scientific">Macrococcus caseolyticus (strain JCSC5402)</name>
    <name type="common">Macrococcoides caseolyticum</name>
    <dbReference type="NCBI Taxonomy" id="458233"/>
    <lineage>
        <taxon>Bacteria</taxon>
        <taxon>Bacillati</taxon>
        <taxon>Bacillota</taxon>
        <taxon>Bacilli</taxon>
        <taxon>Bacillales</taxon>
        <taxon>Staphylococcaceae</taxon>
        <taxon>Macrococcoides</taxon>
    </lineage>
</organism>
<sequence>MDRKLLSNVADNQVRLHRHMYSLQVMMHLISPVRRFISMVEIIFQVKKVIILKRKGQLCPFRFNFGFALTCELFKTCEVVFHFIHNFLSSLIGKIILRLRDDLLLKCTFHICLIYQFIASIRQYKYIKIEITGSCLTHFYNILFINIEVIL</sequence>
<dbReference type="KEGG" id="mcl:MCCL_0424"/>
<evidence type="ECO:0000313" key="1">
    <source>
        <dbReference type="EMBL" id="BAH17131.1"/>
    </source>
</evidence>
<reference evidence="1 2" key="1">
    <citation type="journal article" date="2009" name="J. Bacteriol.">
        <title>Complete genome sequence of Macrococcus caseolyticus strain JCSCS5402, reflecting the ancestral genome of the human-pathogenic staphylococci.</title>
        <authorList>
            <person name="Baba T."/>
            <person name="Kuwahara-Arai K."/>
            <person name="Uchiyama I."/>
            <person name="Takeuchi F."/>
            <person name="Ito T."/>
            <person name="Hiramatsu K."/>
        </authorList>
    </citation>
    <scope>NUCLEOTIDE SEQUENCE [LARGE SCALE GENOMIC DNA]</scope>
    <source>
        <strain evidence="1 2">JCSC5402</strain>
    </source>
</reference>
<dbReference type="HOGENOM" id="CLU_1729154_0_0_9"/>
<protein>
    <submittedName>
        <fullName evidence="1">Uncharacterized protein</fullName>
    </submittedName>
</protein>